<reference evidence="1" key="1">
    <citation type="journal article" date="2020" name="Fungal Divers.">
        <title>Resolving the Mortierellaceae phylogeny through synthesis of multi-gene phylogenetics and phylogenomics.</title>
        <authorList>
            <person name="Vandepol N."/>
            <person name="Liber J."/>
            <person name="Desiro A."/>
            <person name="Na H."/>
            <person name="Kennedy M."/>
            <person name="Barry K."/>
            <person name="Grigoriev I.V."/>
            <person name="Miller A.N."/>
            <person name="O'Donnell K."/>
            <person name="Stajich J.E."/>
            <person name="Bonito G."/>
        </authorList>
    </citation>
    <scope>NUCLEOTIDE SEQUENCE</scope>
    <source>
        <strain evidence="1">MES-2147</strain>
    </source>
</reference>
<evidence type="ECO:0000313" key="2">
    <source>
        <dbReference type="Proteomes" id="UP000749646"/>
    </source>
</evidence>
<dbReference type="EMBL" id="JAAAHW010006056">
    <property type="protein sequence ID" value="KAF9964864.1"/>
    <property type="molecule type" value="Genomic_DNA"/>
</dbReference>
<feature type="non-terminal residue" evidence="1">
    <location>
        <position position="67"/>
    </location>
</feature>
<proteinExistence type="predicted"/>
<sequence length="67" mass="7796">GQELKFQDQQSQYPHKFYDRATFFETIIPDIARNYDRRGKMENKSHTTFLVPGGSGVGNHAQDMIYN</sequence>
<dbReference type="Proteomes" id="UP000749646">
    <property type="component" value="Unassembled WGS sequence"/>
</dbReference>
<dbReference type="AlphaFoldDB" id="A0A9P6J8E7"/>
<feature type="non-terminal residue" evidence="1">
    <location>
        <position position="1"/>
    </location>
</feature>
<evidence type="ECO:0000313" key="1">
    <source>
        <dbReference type="EMBL" id="KAF9964864.1"/>
    </source>
</evidence>
<name>A0A9P6J8E7_9FUNG</name>
<protein>
    <submittedName>
        <fullName evidence="1">Uncharacterized protein</fullName>
    </submittedName>
</protein>
<comment type="caution">
    <text evidence="1">The sequence shown here is derived from an EMBL/GenBank/DDBJ whole genome shotgun (WGS) entry which is preliminary data.</text>
</comment>
<keyword evidence="2" id="KW-1185">Reference proteome</keyword>
<organism evidence="1 2">
    <name type="scientific">Modicella reniformis</name>
    <dbReference type="NCBI Taxonomy" id="1440133"/>
    <lineage>
        <taxon>Eukaryota</taxon>
        <taxon>Fungi</taxon>
        <taxon>Fungi incertae sedis</taxon>
        <taxon>Mucoromycota</taxon>
        <taxon>Mortierellomycotina</taxon>
        <taxon>Mortierellomycetes</taxon>
        <taxon>Mortierellales</taxon>
        <taxon>Mortierellaceae</taxon>
        <taxon>Modicella</taxon>
    </lineage>
</organism>
<gene>
    <name evidence="1" type="ORF">BGZ65_000967</name>
</gene>
<accession>A0A9P6J8E7</accession>